<gene>
    <name evidence="2" type="ORF">V8N49_11465</name>
</gene>
<keyword evidence="1" id="KW-0732">Signal</keyword>
<dbReference type="RefSeq" id="WP_336203158.1">
    <property type="nucleotide sequence ID" value="NZ_JBANEI010000006.1"/>
</dbReference>
<feature type="chain" id="PRO_5045294023" evidence="1">
    <location>
        <begin position="25"/>
        <end position="207"/>
    </location>
</feature>
<protein>
    <submittedName>
        <fullName evidence="2">RpoE-regulated lipoprotein</fullName>
    </submittedName>
</protein>
<dbReference type="Pfam" id="PF06572">
    <property type="entry name" value="DUF1131"/>
    <property type="match status" value="1"/>
</dbReference>
<organism evidence="2 3">
    <name type="scientific">Erwinia aphidicola</name>
    <dbReference type="NCBI Taxonomy" id="68334"/>
    <lineage>
        <taxon>Bacteria</taxon>
        <taxon>Pseudomonadati</taxon>
        <taxon>Pseudomonadota</taxon>
        <taxon>Gammaproteobacteria</taxon>
        <taxon>Enterobacterales</taxon>
        <taxon>Erwiniaceae</taxon>
        <taxon>Erwinia</taxon>
    </lineage>
</organism>
<keyword evidence="3" id="KW-1185">Reference proteome</keyword>
<keyword evidence="2" id="KW-0449">Lipoprotein</keyword>
<evidence type="ECO:0000313" key="3">
    <source>
        <dbReference type="Proteomes" id="UP001306592"/>
    </source>
</evidence>
<dbReference type="InterPro" id="IPR010938">
    <property type="entry name" value="DUF1131"/>
</dbReference>
<dbReference type="EMBL" id="JBANEI010000006">
    <property type="protein sequence ID" value="MEI2682278.1"/>
    <property type="molecule type" value="Genomic_DNA"/>
</dbReference>
<sequence>MKTFRPALLIATIMLAGCAGSSSSQPQSASSSTWWNPISWSWSSLSPTHWFSSSLQVSEQGVGKVNGSTAMQQEAIEDGLSGNYQLRQGMRTANGNIVHFWQALDSDKQVKMVLTGQTTVNQIEVSDSDVATESGVKIGTPFSDLYSKAFGACHQTSAGDSASVECKAPGSQHISYQFSGEWHGPEGLMPSDDALKSWKLSKIIWRR</sequence>
<comment type="caution">
    <text evidence="2">The sequence shown here is derived from an EMBL/GenBank/DDBJ whole genome shotgun (WGS) entry which is preliminary data.</text>
</comment>
<dbReference type="InterPro" id="IPR038714">
    <property type="entry name" value="YfeY-like_sf"/>
</dbReference>
<dbReference type="PROSITE" id="PS51257">
    <property type="entry name" value="PROKAR_LIPOPROTEIN"/>
    <property type="match status" value="1"/>
</dbReference>
<feature type="signal peptide" evidence="1">
    <location>
        <begin position="1"/>
        <end position="24"/>
    </location>
</feature>
<dbReference type="NCBIfam" id="NF007990">
    <property type="entry name" value="PRK10718.1"/>
    <property type="match status" value="1"/>
</dbReference>
<name>A0ABU8DFI8_ERWAP</name>
<reference evidence="2 3" key="1">
    <citation type="submission" date="2024-02" db="EMBL/GenBank/DDBJ databases">
        <title>First report Erwinia aphidicola in onion in Chile.</title>
        <authorList>
            <person name="Valenzuela M."/>
            <person name="Pena M."/>
            <person name="Dutta B."/>
        </authorList>
    </citation>
    <scope>NUCLEOTIDE SEQUENCE [LARGE SCALE GENOMIC DNA]</scope>
    <source>
        <strain evidence="2 3">QCJ3A</strain>
    </source>
</reference>
<evidence type="ECO:0000313" key="2">
    <source>
        <dbReference type="EMBL" id="MEI2682278.1"/>
    </source>
</evidence>
<proteinExistence type="predicted"/>
<dbReference type="Proteomes" id="UP001306592">
    <property type="component" value="Unassembled WGS sequence"/>
</dbReference>
<accession>A0ABU8DFI8</accession>
<dbReference type="Gene3D" id="2.60.460.10">
    <property type="entry name" value="protein yfey like domain"/>
    <property type="match status" value="1"/>
</dbReference>
<evidence type="ECO:0000256" key="1">
    <source>
        <dbReference type="SAM" id="SignalP"/>
    </source>
</evidence>